<accession>A0A2N5C8M0</accession>
<evidence type="ECO:0000259" key="6">
    <source>
        <dbReference type="Pfam" id="PF08281"/>
    </source>
</evidence>
<dbReference type="Gene3D" id="1.10.1740.10">
    <property type="match status" value="1"/>
</dbReference>
<dbReference type="InterPro" id="IPR013249">
    <property type="entry name" value="RNA_pol_sigma70_r4_t2"/>
</dbReference>
<dbReference type="SUPFAM" id="SSF88946">
    <property type="entry name" value="Sigma2 domain of RNA polymerase sigma factors"/>
    <property type="match status" value="1"/>
</dbReference>
<dbReference type="EMBL" id="PJRP01000011">
    <property type="protein sequence ID" value="PLP98560.1"/>
    <property type="molecule type" value="Genomic_DNA"/>
</dbReference>
<evidence type="ECO:0000313" key="7">
    <source>
        <dbReference type="EMBL" id="PLP98560.1"/>
    </source>
</evidence>
<gene>
    <name evidence="7" type="ORF">CYJ10_22050</name>
</gene>
<keyword evidence="2" id="KW-0805">Transcription regulation</keyword>
<dbReference type="NCBIfam" id="TIGR02937">
    <property type="entry name" value="sigma70-ECF"/>
    <property type="match status" value="1"/>
</dbReference>
<feature type="domain" description="RNA polymerase sigma factor 70 region 4 type 2" evidence="6">
    <location>
        <begin position="152"/>
        <end position="202"/>
    </location>
</feature>
<evidence type="ECO:0000313" key="8">
    <source>
        <dbReference type="Proteomes" id="UP000234341"/>
    </source>
</evidence>
<dbReference type="Proteomes" id="UP000234341">
    <property type="component" value="Unassembled WGS sequence"/>
</dbReference>
<dbReference type="InterPro" id="IPR013324">
    <property type="entry name" value="RNA_pol_sigma_r3/r4-like"/>
</dbReference>
<dbReference type="PANTHER" id="PTHR43133:SF63">
    <property type="entry name" value="RNA POLYMERASE SIGMA FACTOR FECI-RELATED"/>
    <property type="match status" value="1"/>
</dbReference>
<dbReference type="Gene3D" id="1.10.10.10">
    <property type="entry name" value="Winged helix-like DNA-binding domain superfamily/Winged helix DNA-binding domain"/>
    <property type="match status" value="1"/>
</dbReference>
<feature type="domain" description="RNA polymerase sigma-70 region 2" evidence="5">
    <location>
        <begin position="56"/>
        <end position="117"/>
    </location>
</feature>
<comment type="similarity">
    <text evidence="1">Belongs to the sigma-70 factor family. ECF subfamily.</text>
</comment>
<evidence type="ECO:0000256" key="2">
    <source>
        <dbReference type="ARBA" id="ARBA00023015"/>
    </source>
</evidence>
<name>A0A2N5C8M0_9BURK</name>
<dbReference type="Pfam" id="PF04542">
    <property type="entry name" value="Sigma70_r2"/>
    <property type="match status" value="1"/>
</dbReference>
<reference evidence="7 8" key="1">
    <citation type="submission" date="2017-12" db="EMBL/GenBank/DDBJ databases">
        <title>Genome sequence of the active heterotrophic nitrifier-denitrifier, Cupriavidus pauculus UM1.</title>
        <authorList>
            <person name="Putonti C."/>
            <person name="Castignetti D."/>
        </authorList>
    </citation>
    <scope>NUCLEOTIDE SEQUENCE [LARGE SCALE GENOMIC DNA]</scope>
    <source>
        <strain evidence="7 8">UM1</strain>
    </source>
</reference>
<dbReference type="PANTHER" id="PTHR43133">
    <property type="entry name" value="RNA POLYMERASE ECF-TYPE SIGMA FACTO"/>
    <property type="match status" value="1"/>
</dbReference>
<dbReference type="Pfam" id="PF08281">
    <property type="entry name" value="Sigma70_r4_2"/>
    <property type="match status" value="1"/>
</dbReference>
<evidence type="ECO:0000256" key="3">
    <source>
        <dbReference type="ARBA" id="ARBA00023082"/>
    </source>
</evidence>
<dbReference type="SUPFAM" id="SSF88659">
    <property type="entry name" value="Sigma3 and sigma4 domains of RNA polymerase sigma factors"/>
    <property type="match status" value="1"/>
</dbReference>
<evidence type="ECO:0000259" key="5">
    <source>
        <dbReference type="Pfam" id="PF04542"/>
    </source>
</evidence>
<keyword evidence="3" id="KW-0731">Sigma factor</keyword>
<evidence type="ECO:0000256" key="1">
    <source>
        <dbReference type="ARBA" id="ARBA00010641"/>
    </source>
</evidence>
<organism evidence="7 8">
    <name type="scientific">Cupriavidus pauculus</name>
    <dbReference type="NCBI Taxonomy" id="82633"/>
    <lineage>
        <taxon>Bacteria</taxon>
        <taxon>Pseudomonadati</taxon>
        <taxon>Pseudomonadota</taxon>
        <taxon>Betaproteobacteria</taxon>
        <taxon>Burkholderiales</taxon>
        <taxon>Burkholderiaceae</taxon>
        <taxon>Cupriavidus</taxon>
    </lineage>
</organism>
<dbReference type="AlphaFoldDB" id="A0A2N5C8M0"/>
<dbReference type="GO" id="GO:0003677">
    <property type="term" value="F:DNA binding"/>
    <property type="evidence" value="ECO:0007669"/>
    <property type="project" value="InterPro"/>
</dbReference>
<sequence length="212" mass="23062">MLRCTRGSAANSATGGAPGVARCISRSRLSDPPRRRAMSTMTAEVTPPMIEQVFISHRPHLVNVAARIVGCAGQAEDIVHDAYLKCCNSCPKHMRSQTSYITQVVKNLALDHYRRQQVENRIFAPEEAGEDVPGATSSPERAAIAQQELRGLLAALATLPARTCEAFSSYYFQEKTQTEIAKQLGVSATLINFMLRDARVALALCMVAVLAD</sequence>
<dbReference type="InterPro" id="IPR013325">
    <property type="entry name" value="RNA_pol_sigma_r2"/>
</dbReference>
<dbReference type="GO" id="GO:0006352">
    <property type="term" value="P:DNA-templated transcription initiation"/>
    <property type="evidence" value="ECO:0007669"/>
    <property type="project" value="InterPro"/>
</dbReference>
<protein>
    <submittedName>
        <fullName evidence="7">RNA polymerase factor sigma-70</fullName>
    </submittedName>
</protein>
<dbReference type="InterPro" id="IPR039425">
    <property type="entry name" value="RNA_pol_sigma-70-like"/>
</dbReference>
<dbReference type="InterPro" id="IPR036388">
    <property type="entry name" value="WH-like_DNA-bd_sf"/>
</dbReference>
<dbReference type="InterPro" id="IPR007627">
    <property type="entry name" value="RNA_pol_sigma70_r2"/>
</dbReference>
<dbReference type="InterPro" id="IPR014284">
    <property type="entry name" value="RNA_pol_sigma-70_dom"/>
</dbReference>
<comment type="caution">
    <text evidence="7">The sequence shown here is derived from an EMBL/GenBank/DDBJ whole genome shotgun (WGS) entry which is preliminary data.</text>
</comment>
<evidence type="ECO:0000256" key="4">
    <source>
        <dbReference type="ARBA" id="ARBA00023163"/>
    </source>
</evidence>
<keyword evidence="4" id="KW-0804">Transcription</keyword>
<dbReference type="GO" id="GO:0016987">
    <property type="term" value="F:sigma factor activity"/>
    <property type="evidence" value="ECO:0007669"/>
    <property type="project" value="UniProtKB-KW"/>
</dbReference>
<proteinExistence type="inferred from homology"/>